<comment type="caution">
    <text evidence="1">The sequence shown here is derived from an EMBL/GenBank/DDBJ whole genome shotgun (WGS) entry which is preliminary data.</text>
</comment>
<reference evidence="1 2" key="1">
    <citation type="submission" date="2021-02" db="EMBL/GenBank/DDBJ databases">
        <title>Lactate utilizing bacteria of the human gut.</title>
        <authorList>
            <person name="Sheridan P.O."/>
        </authorList>
    </citation>
    <scope>NUCLEOTIDE SEQUENCE [LARGE SCALE GENOMIC DNA]</scope>
    <source>
        <strain evidence="1 2">HTF-83D</strain>
    </source>
</reference>
<proteinExistence type="predicted"/>
<dbReference type="Pfam" id="PF08011">
    <property type="entry name" value="PDDEXK_9"/>
    <property type="match status" value="1"/>
</dbReference>
<evidence type="ECO:0000313" key="1">
    <source>
        <dbReference type="EMBL" id="MBP0058507.1"/>
    </source>
</evidence>
<dbReference type="RefSeq" id="WP_209294085.1">
    <property type="nucleotide sequence ID" value="NZ_JAFIQO010000232.1"/>
</dbReference>
<sequence>DADMKSAYIPNYEVATAFESALQTGSWKEIAASISRCDELLIATINKNVEKVAELIELAHETYTSVLKYNDENSLSCVLTMAYFTAPAYYNIIREMPSGKGFADFVFLPRANAGNRPAMIVELKHNKTADAAINQIKEKRYQGALSGYKGKILLVGINYDTEKHHTCVIAEY</sequence>
<dbReference type="Proteomes" id="UP001315001">
    <property type="component" value="Unassembled WGS sequence"/>
</dbReference>
<protein>
    <submittedName>
        <fullName evidence="1">PD-(D/E)XK nuclease domain-containing protein</fullName>
    </submittedName>
</protein>
<accession>A0ABS3ZNP0</accession>
<name>A0ABS3ZNP0_9FIRM</name>
<dbReference type="PANTHER" id="PTHR34825:SF1">
    <property type="entry name" value="AAA-ATPASE-LIKE DOMAIN-CONTAINING PROTEIN"/>
    <property type="match status" value="1"/>
</dbReference>
<dbReference type="PANTHER" id="PTHR34825">
    <property type="entry name" value="CONSERVED PROTEIN, WITH A WEAK D-GALACTARATE DEHYDRATASE/ALTRONATE HYDROLASE DOMAIN"/>
    <property type="match status" value="1"/>
</dbReference>
<dbReference type="EMBL" id="JAFIQO010000232">
    <property type="protein sequence ID" value="MBP0058507.1"/>
    <property type="molecule type" value="Genomic_DNA"/>
</dbReference>
<gene>
    <name evidence="1" type="ORF">JYQ75_14155</name>
</gene>
<feature type="non-terminal residue" evidence="1">
    <location>
        <position position="1"/>
    </location>
</feature>
<evidence type="ECO:0000313" key="2">
    <source>
        <dbReference type="Proteomes" id="UP001315001"/>
    </source>
</evidence>
<keyword evidence="2" id="KW-1185">Reference proteome</keyword>
<organism evidence="1 2">
    <name type="scientific">Anaerobutyricum soehngenii</name>
    <dbReference type="NCBI Taxonomy" id="105843"/>
    <lineage>
        <taxon>Bacteria</taxon>
        <taxon>Bacillati</taxon>
        <taxon>Bacillota</taxon>
        <taxon>Clostridia</taxon>
        <taxon>Lachnospirales</taxon>
        <taxon>Lachnospiraceae</taxon>
        <taxon>Anaerobutyricum</taxon>
    </lineage>
</organism>
<dbReference type="InterPro" id="IPR012547">
    <property type="entry name" value="PDDEXK_9"/>
</dbReference>